<comment type="caution">
    <text evidence="1">The sequence shown here is derived from an EMBL/GenBank/DDBJ whole genome shotgun (WGS) entry which is preliminary data.</text>
</comment>
<sequence>MYPIVPAGTVTSLARHLSNTSASPKSPSFGLKSESSIILHDFTSRWIILFSHSS</sequence>
<name>A0A328DRU6_9ASTE</name>
<gene>
    <name evidence="1" type="ORF">DM860_005550</name>
</gene>
<evidence type="ECO:0000313" key="2">
    <source>
        <dbReference type="Proteomes" id="UP000249390"/>
    </source>
</evidence>
<dbReference type="AlphaFoldDB" id="A0A328DRU6"/>
<accession>A0A328DRU6</accession>
<protein>
    <submittedName>
        <fullName evidence="1">Uncharacterized protein</fullName>
    </submittedName>
</protein>
<reference evidence="1 2" key="1">
    <citation type="submission" date="2018-06" db="EMBL/GenBank/DDBJ databases">
        <title>The Genome of Cuscuta australis (Dodder) Provides Insight into the Evolution of Plant Parasitism.</title>
        <authorList>
            <person name="Liu H."/>
        </authorList>
    </citation>
    <scope>NUCLEOTIDE SEQUENCE [LARGE SCALE GENOMIC DNA]</scope>
    <source>
        <strain evidence="2">cv. Yunnan</strain>
        <tissue evidence="1">Vines</tissue>
    </source>
</reference>
<dbReference type="Proteomes" id="UP000249390">
    <property type="component" value="Unassembled WGS sequence"/>
</dbReference>
<evidence type="ECO:0000313" key="1">
    <source>
        <dbReference type="EMBL" id="RAL48126.1"/>
    </source>
</evidence>
<dbReference type="EMBL" id="NQVE01000098">
    <property type="protein sequence ID" value="RAL48126.1"/>
    <property type="molecule type" value="Genomic_DNA"/>
</dbReference>
<keyword evidence="2" id="KW-1185">Reference proteome</keyword>
<proteinExistence type="predicted"/>
<organism evidence="1 2">
    <name type="scientific">Cuscuta australis</name>
    <dbReference type="NCBI Taxonomy" id="267555"/>
    <lineage>
        <taxon>Eukaryota</taxon>
        <taxon>Viridiplantae</taxon>
        <taxon>Streptophyta</taxon>
        <taxon>Embryophyta</taxon>
        <taxon>Tracheophyta</taxon>
        <taxon>Spermatophyta</taxon>
        <taxon>Magnoliopsida</taxon>
        <taxon>eudicotyledons</taxon>
        <taxon>Gunneridae</taxon>
        <taxon>Pentapetalae</taxon>
        <taxon>asterids</taxon>
        <taxon>lamiids</taxon>
        <taxon>Solanales</taxon>
        <taxon>Convolvulaceae</taxon>
        <taxon>Cuscuteae</taxon>
        <taxon>Cuscuta</taxon>
        <taxon>Cuscuta subgen. Grammica</taxon>
        <taxon>Cuscuta sect. Cleistogrammica</taxon>
    </lineage>
</organism>